<dbReference type="WBParaSite" id="PS1159_v2.g18998.t1">
    <property type="protein sequence ID" value="PS1159_v2.g18998.t1"/>
    <property type="gene ID" value="PS1159_v2.g18998"/>
</dbReference>
<proteinExistence type="predicted"/>
<reference evidence="2" key="1">
    <citation type="submission" date="2022-11" db="UniProtKB">
        <authorList>
            <consortium name="WormBaseParasite"/>
        </authorList>
    </citation>
    <scope>IDENTIFICATION</scope>
</reference>
<evidence type="ECO:0000313" key="1">
    <source>
        <dbReference type="Proteomes" id="UP000887580"/>
    </source>
</evidence>
<evidence type="ECO:0000313" key="2">
    <source>
        <dbReference type="WBParaSite" id="PS1159_v2.g18998.t1"/>
    </source>
</evidence>
<organism evidence="1 2">
    <name type="scientific">Panagrolaimus sp. PS1159</name>
    <dbReference type="NCBI Taxonomy" id="55785"/>
    <lineage>
        <taxon>Eukaryota</taxon>
        <taxon>Metazoa</taxon>
        <taxon>Ecdysozoa</taxon>
        <taxon>Nematoda</taxon>
        <taxon>Chromadorea</taxon>
        <taxon>Rhabditida</taxon>
        <taxon>Tylenchina</taxon>
        <taxon>Panagrolaimomorpha</taxon>
        <taxon>Panagrolaimoidea</taxon>
        <taxon>Panagrolaimidae</taxon>
        <taxon>Panagrolaimus</taxon>
    </lineage>
</organism>
<sequence length="305" mass="36327">MQIRLMKRCTRTLIYFIISFSICFIIGRILLDMIWSKIYFDNGKQILQFVKVSNESKIQPKNGFLFCFVLTDKKYHKTRIPALEQTWLPNCDAHHYYSNSAEGMEKLPVHELFNFLPISYWKLFWKARLALYYTYTNVSKDFDWYLKSDDDSYFIIDRLKLYLKTFDPNIPHLIGYRLKRNYPNGYVSGGAGYILSREALRQFATEAFENSSICKYHPWEDLGISKCLNNLGIPTKDTRTKSLKQRFMPFSIDEHFYSKVPKEWIFDDMQYTGFDIFHKELISFHHLKPSEVRLIHGLITRINSD</sequence>
<name>A0AC35FMC9_9BILA</name>
<accession>A0AC35FMC9</accession>
<dbReference type="Proteomes" id="UP000887580">
    <property type="component" value="Unplaced"/>
</dbReference>
<protein>
    <submittedName>
        <fullName evidence="2">N-acetylgalactosaminide beta-1,3-galactosyltransferase</fullName>
    </submittedName>
</protein>